<dbReference type="PANTHER" id="PTHR31616:SF0">
    <property type="entry name" value="GLUCAN 1,4-ALPHA-GLUCOSIDASE"/>
    <property type="match status" value="1"/>
</dbReference>
<dbReference type="Pfam" id="PF19291">
    <property type="entry name" value="TREH_N"/>
    <property type="match status" value="1"/>
</dbReference>
<dbReference type="Proteomes" id="UP000608513">
    <property type="component" value="Unassembled WGS sequence"/>
</dbReference>
<name>A0A923SBM4_9BURK</name>
<evidence type="ECO:0000313" key="4">
    <source>
        <dbReference type="Proteomes" id="UP000608513"/>
    </source>
</evidence>
<evidence type="ECO:0000259" key="1">
    <source>
        <dbReference type="Pfam" id="PF00723"/>
    </source>
</evidence>
<dbReference type="GO" id="GO:0004553">
    <property type="term" value="F:hydrolase activity, hydrolyzing O-glycosyl compounds"/>
    <property type="evidence" value="ECO:0007669"/>
    <property type="project" value="UniProtKB-ARBA"/>
</dbReference>
<proteinExistence type="predicted"/>
<keyword evidence="4" id="KW-1185">Reference proteome</keyword>
<dbReference type="Gene3D" id="1.50.10.10">
    <property type="match status" value="1"/>
</dbReference>
<dbReference type="InterPro" id="IPR012341">
    <property type="entry name" value="6hp_glycosidase-like_sf"/>
</dbReference>
<feature type="domain" description="Trehalase-like N-terminal" evidence="2">
    <location>
        <begin position="7"/>
        <end position="142"/>
    </location>
</feature>
<dbReference type="RefSeq" id="WP_187076785.1">
    <property type="nucleotide sequence ID" value="NZ_JACORT010000005.1"/>
</dbReference>
<dbReference type="AlphaFoldDB" id="A0A923SBM4"/>
<evidence type="ECO:0000313" key="3">
    <source>
        <dbReference type="EMBL" id="MBC5784046.1"/>
    </source>
</evidence>
<evidence type="ECO:0000259" key="2">
    <source>
        <dbReference type="Pfam" id="PF19291"/>
    </source>
</evidence>
<dbReference type="InterPro" id="IPR008928">
    <property type="entry name" value="6-hairpin_glycosidase_sf"/>
</dbReference>
<comment type="caution">
    <text evidence="3">The sequence shown here is derived from an EMBL/GenBank/DDBJ whole genome shotgun (WGS) entry which is preliminary data.</text>
</comment>
<reference evidence="3" key="1">
    <citation type="submission" date="2020-08" db="EMBL/GenBank/DDBJ databases">
        <title>Ramlibacter sp. USB13 16S ribosomal RNA gene genome sequencing and assembly.</title>
        <authorList>
            <person name="Kang M."/>
        </authorList>
    </citation>
    <scope>NUCLEOTIDE SEQUENCE</scope>
    <source>
        <strain evidence="3">USB13</strain>
    </source>
</reference>
<dbReference type="GO" id="GO:0005975">
    <property type="term" value="P:carbohydrate metabolic process"/>
    <property type="evidence" value="ECO:0007669"/>
    <property type="project" value="InterPro"/>
</dbReference>
<gene>
    <name evidence="3" type="ORF">H8N03_13930</name>
</gene>
<feature type="domain" description="GH15-like" evidence="1">
    <location>
        <begin position="234"/>
        <end position="596"/>
    </location>
</feature>
<keyword evidence="3" id="KW-0378">Hydrolase</keyword>
<organism evidence="3 4">
    <name type="scientific">Ramlibacter cellulosilyticus</name>
    <dbReference type="NCBI Taxonomy" id="2764187"/>
    <lineage>
        <taxon>Bacteria</taxon>
        <taxon>Pseudomonadati</taxon>
        <taxon>Pseudomonadota</taxon>
        <taxon>Betaproteobacteria</taxon>
        <taxon>Burkholderiales</taxon>
        <taxon>Comamonadaceae</taxon>
        <taxon>Ramlibacter</taxon>
    </lineage>
</organism>
<accession>A0A923SBM4</accession>
<dbReference type="InterPro" id="IPR045582">
    <property type="entry name" value="Trehalase-like_N"/>
</dbReference>
<sequence>MSLGPPSIGDHAAIGDCRSLALVSRHGSIDWFCTPVFSAPSVFGALLDAERGGHYLLAPPAHTLLSVPQQQYEPGSNVLRTTYTCAGGTVEALDFMPVAEAGASSDERVPQQLIRSLRCTGGEVELAGRLQPRPAYAARQVAWRALHPQAWRCDADGFSLSFCSTLPFRAEGQDLVASSRMREGERHVSLIQAPAATRINVAALATDVEERLASTLAWWRAWCGRCTYRGPHAGDVVRSALTLKLLTYRPSGAVVAAATTSIPEGPDGRRNWDYRYCWLRDTSLVLHAFVDLGYVGESDAFLRWLLHATRSTGDRLQVVYDVHGEPLLAEHVVGSLAGYHGIGPVRIGNAASGQVQHDVYGEVLLTACEHARAGGMLDPGEKQLLARLAHRICAIWRQPDQGIWEVRLPPRHNTHSKLMCWAGLDRALWLHDRHGVPLDRAHVARERELLRADIDASGFDASLDSYVGVYGTQWADASLLLIPRLGYLPARDPRVLGTVQRIFRELSVKGLLYRYPPDQGYDGVSGEEHLFAICNFWAVDCLVRQGRVDEALRMYERLLSLRNHVGLYAEEFRVENGTPMGNFPQAFSHVGLITAALALGQAMGVARAGAA</sequence>
<dbReference type="EMBL" id="JACORT010000005">
    <property type="protein sequence ID" value="MBC5784046.1"/>
    <property type="molecule type" value="Genomic_DNA"/>
</dbReference>
<dbReference type="InterPro" id="IPR011613">
    <property type="entry name" value="GH15-like"/>
</dbReference>
<dbReference type="SUPFAM" id="SSF48208">
    <property type="entry name" value="Six-hairpin glycosidases"/>
    <property type="match status" value="1"/>
</dbReference>
<dbReference type="Pfam" id="PF00723">
    <property type="entry name" value="Glyco_hydro_15"/>
    <property type="match status" value="1"/>
</dbReference>
<dbReference type="PANTHER" id="PTHR31616">
    <property type="entry name" value="TREHALASE"/>
    <property type="match status" value="1"/>
</dbReference>
<protein>
    <submittedName>
        <fullName evidence="3">Glycoside hydrolase family 15 protein</fullName>
    </submittedName>
</protein>